<dbReference type="InterPro" id="IPR039970">
    <property type="entry name" value="TF_Grauzone"/>
</dbReference>
<evidence type="ECO:0000313" key="3">
    <source>
        <dbReference type="Proteomes" id="UP000030672"/>
    </source>
</evidence>
<dbReference type="PANTHER" id="PTHR23225">
    <property type="entry name" value="ZINC FINGER PROTEIN"/>
    <property type="match status" value="1"/>
</dbReference>
<accession>A0A074VVC0</accession>
<dbReference type="Proteomes" id="UP000030672">
    <property type="component" value="Unassembled WGS sequence"/>
</dbReference>
<name>A0A074VVC0_AURM1</name>
<dbReference type="HOGENOM" id="CLU_674362_0_0_1"/>
<proteinExistence type="predicted"/>
<reference evidence="2 3" key="1">
    <citation type="journal article" date="2014" name="BMC Genomics">
        <title>Genome sequencing of four Aureobasidium pullulans varieties: biotechnological potential, stress tolerance, and description of new species.</title>
        <authorList>
            <person name="Gostin Ar C."/>
            <person name="Ohm R.A."/>
            <person name="Kogej T."/>
            <person name="Sonjak S."/>
            <person name="Turk M."/>
            <person name="Zajc J."/>
            <person name="Zalar P."/>
            <person name="Grube M."/>
            <person name="Sun H."/>
            <person name="Han J."/>
            <person name="Sharma A."/>
            <person name="Chiniquy J."/>
            <person name="Ngan C.Y."/>
            <person name="Lipzen A."/>
            <person name="Barry K."/>
            <person name="Grigoriev I.V."/>
            <person name="Gunde-Cimerman N."/>
        </authorList>
    </citation>
    <scope>NUCLEOTIDE SEQUENCE [LARGE SCALE GENOMIC DNA]</scope>
    <source>
        <strain evidence="2 3">CBS 110374</strain>
    </source>
</reference>
<feature type="region of interest" description="Disordered" evidence="1">
    <location>
        <begin position="155"/>
        <end position="198"/>
    </location>
</feature>
<evidence type="ECO:0008006" key="4">
    <source>
        <dbReference type="Google" id="ProtNLM"/>
    </source>
</evidence>
<dbReference type="PANTHER" id="PTHR23225:SF2">
    <property type="entry name" value="AT09679P-RELATED"/>
    <property type="match status" value="1"/>
</dbReference>
<dbReference type="AlphaFoldDB" id="A0A074VVC0"/>
<protein>
    <recommendedName>
        <fullName evidence="4">C2H2-type domain-containing protein</fullName>
    </recommendedName>
</protein>
<evidence type="ECO:0000313" key="2">
    <source>
        <dbReference type="EMBL" id="KEQ64423.1"/>
    </source>
</evidence>
<dbReference type="EMBL" id="KL584829">
    <property type="protein sequence ID" value="KEQ64423.1"/>
    <property type="molecule type" value="Genomic_DNA"/>
</dbReference>
<keyword evidence="3" id="KW-1185">Reference proteome</keyword>
<organism evidence="2 3">
    <name type="scientific">Aureobasidium melanogenum (strain CBS 110374)</name>
    <name type="common">Aureobasidium pullulans var. melanogenum</name>
    <dbReference type="NCBI Taxonomy" id="1043003"/>
    <lineage>
        <taxon>Eukaryota</taxon>
        <taxon>Fungi</taxon>
        <taxon>Dikarya</taxon>
        <taxon>Ascomycota</taxon>
        <taxon>Pezizomycotina</taxon>
        <taxon>Dothideomycetes</taxon>
        <taxon>Dothideomycetidae</taxon>
        <taxon>Dothideales</taxon>
        <taxon>Saccotheciaceae</taxon>
        <taxon>Aureobasidium</taxon>
    </lineage>
</organism>
<feature type="compositionally biased region" description="Low complexity" evidence="1">
    <location>
        <begin position="160"/>
        <end position="178"/>
    </location>
</feature>
<sequence length="414" mass="46322">MDATIQCNFIEGGVEDICYPAPIVDKAAEVPLMQDSAYSSPRPSSSWLSSESMSDGCSGTWSSPAPSIVYSPSPKPADYYNQYLGWSQANSRQILQSFTSLDQVQCQPDVPAYYQQEPVCQPYYPGQCFQFQALEESGLDTFGVGQWATTEYPQGTSEQIISSSPAPSSTIASTTASSNGSPTHSNHPHIKQEEPTEHHHICIEASPRKQHANRSKTAYPCPFLPYGCPASFSSKNEWKRHLNAQHLSLSTFRCDLCIPKPCSSSTAQQSNDFNRKDLFIQHLRRMHCENSSESTSTVPSIRTARFNCITIPNTPASLAEQVDRCHIPPPSPPASAQCIFCTQTFSTPQAWLQRTEHISRHFERFRRDGQEVPKVAEWRRDIELERWCLETGVLVLHRGRDGMGRVRVKSGRKL</sequence>
<gene>
    <name evidence="2" type="ORF">M437DRAFT_83358</name>
</gene>
<dbReference type="GO" id="GO:0003700">
    <property type="term" value="F:DNA-binding transcription factor activity"/>
    <property type="evidence" value="ECO:0007669"/>
    <property type="project" value="InterPro"/>
</dbReference>
<dbReference type="RefSeq" id="XP_040881446.1">
    <property type="nucleotide sequence ID" value="XM_041027919.1"/>
</dbReference>
<dbReference type="GeneID" id="63921292"/>
<evidence type="ECO:0000256" key="1">
    <source>
        <dbReference type="SAM" id="MobiDB-lite"/>
    </source>
</evidence>